<evidence type="ECO:0000313" key="5">
    <source>
        <dbReference type="Proteomes" id="UP000320643"/>
    </source>
</evidence>
<keyword evidence="1 4" id="KW-0808">Transferase</keyword>
<dbReference type="InterPro" id="IPR011004">
    <property type="entry name" value="Trimer_LpxA-like_sf"/>
</dbReference>
<name>A0A552V2F0_9FLAO</name>
<keyword evidence="5" id="KW-1185">Reference proteome</keyword>
<dbReference type="Pfam" id="PF00132">
    <property type="entry name" value="Hexapep"/>
    <property type="match status" value="1"/>
</dbReference>
<dbReference type="Gene3D" id="2.160.10.10">
    <property type="entry name" value="Hexapeptide repeat proteins"/>
    <property type="match status" value="1"/>
</dbReference>
<dbReference type="CDD" id="cd04647">
    <property type="entry name" value="LbH_MAT_like"/>
    <property type="match status" value="1"/>
</dbReference>
<dbReference type="OrthoDB" id="9801697at2"/>
<comment type="caution">
    <text evidence="4">The sequence shown here is derived from an EMBL/GenBank/DDBJ whole genome shotgun (WGS) entry which is preliminary data.</text>
</comment>
<dbReference type="Pfam" id="PF14602">
    <property type="entry name" value="Hexapep_2"/>
    <property type="match status" value="1"/>
</dbReference>
<evidence type="ECO:0000313" key="4">
    <source>
        <dbReference type="EMBL" id="TRW24629.1"/>
    </source>
</evidence>
<dbReference type="InterPro" id="IPR001451">
    <property type="entry name" value="Hexapep"/>
</dbReference>
<dbReference type="Proteomes" id="UP000320643">
    <property type="component" value="Unassembled WGS sequence"/>
</dbReference>
<evidence type="ECO:0000256" key="1">
    <source>
        <dbReference type="ARBA" id="ARBA00022679"/>
    </source>
</evidence>
<sequence length="189" mass="20770">MKKTLQKSIFVLRVRFVNKFISYCRKSWLQLCGMKIGKSTGIPKMQYTWPHQVAIGDNCRLEHNIYFHYDGIWKQGPSIIIGNNAFVGFGCEFNITKKITIGNDCLIASGCKFIDHNHGTAQGSLMREQKSTEDAIVIGNNVWLGVNVTVLKGITIGDGAVVAAGAVVTKSIAANEIWAGIPAKKIGER</sequence>
<organism evidence="4 5">
    <name type="scientific">Flavobacterium zepuense</name>
    <dbReference type="NCBI Taxonomy" id="2593302"/>
    <lineage>
        <taxon>Bacteria</taxon>
        <taxon>Pseudomonadati</taxon>
        <taxon>Bacteroidota</taxon>
        <taxon>Flavobacteriia</taxon>
        <taxon>Flavobacteriales</taxon>
        <taxon>Flavobacteriaceae</taxon>
        <taxon>Flavobacterium</taxon>
    </lineage>
</organism>
<dbReference type="AlphaFoldDB" id="A0A552V2F0"/>
<dbReference type="InterPro" id="IPR051159">
    <property type="entry name" value="Hexapeptide_acetyltransf"/>
</dbReference>
<dbReference type="RefSeq" id="WP_143373033.1">
    <property type="nucleotide sequence ID" value="NZ_VJVZ01000005.1"/>
</dbReference>
<protein>
    <submittedName>
        <fullName evidence="4">Acyltransferase</fullName>
    </submittedName>
</protein>
<dbReference type="InterPro" id="IPR018357">
    <property type="entry name" value="Hexapep_transf_CS"/>
</dbReference>
<evidence type="ECO:0000256" key="3">
    <source>
        <dbReference type="ARBA" id="ARBA00023315"/>
    </source>
</evidence>
<dbReference type="PROSITE" id="PS00101">
    <property type="entry name" value="HEXAPEP_TRANSFERASES"/>
    <property type="match status" value="1"/>
</dbReference>
<keyword evidence="2" id="KW-0677">Repeat</keyword>
<dbReference type="SUPFAM" id="SSF51161">
    <property type="entry name" value="Trimeric LpxA-like enzymes"/>
    <property type="match status" value="1"/>
</dbReference>
<keyword evidence="3 4" id="KW-0012">Acyltransferase</keyword>
<dbReference type="PANTHER" id="PTHR23416">
    <property type="entry name" value="SIALIC ACID SYNTHASE-RELATED"/>
    <property type="match status" value="1"/>
</dbReference>
<dbReference type="EMBL" id="VJVZ01000005">
    <property type="protein sequence ID" value="TRW24629.1"/>
    <property type="molecule type" value="Genomic_DNA"/>
</dbReference>
<accession>A0A552V2F0</accession>
<proteinExistence type="predicted"/>
<dbReference type="PANTHER" id="PTHR23416:SF78">
    <property type="entry name" value="LIPOPOLYSACCHARIDE BIOSYNTHESIS O-ACETYL TRANSFERASE WBBJ-RELATED"/>
    <property type="match status" value="1"/>
</dbReference>
<gene>
    <name evidence="4" type="ORF">FMM05_08940</name>
</gene>
<dbReference type="GO" id="GO:0016746">
    <property type="term" value="F:acyltransferase activity"/>
    <property type="evidence" value="ECO:0007669"/>
    <property type="project" value="UniProtKB-KW"/>
</dbReference>
<reference evidence="4 5" key="1">
    <citation type="submission" date="2019-07" db="EMBL/GenBank/DDBJ databases">
        <title>Flavobacterium sp. nov., isolated from glacier ice.</title>
        <authorList>
            <person name="Liu Q."/>
            <person name="Xin Y.-H."/>
        </authorList>
    </citation>
    <scope>NUCLEOTIDE SEQUENCE [LARGE SCALE GENOMIC DNA]</scope>
    <source>
        <strain evidence="4 5">ZT4R6</strain>
    </source>
</reference>
<evidence type="ECO:0000256" key="2">
    <source>
        <dbReference type="ARBA" id="ARBA00022737"/>
    </source>
</evidence>